<dbReference type="SMART" id="SM00184">
    <property type="entry name" value="RING"/>
    <property type="match status" value="1"/>
</dbReference>
<evidence type="ECO:0000256" key="1">
    <source>
        <dbReference type="PROSITE-ProRule" id="PRU00175"/>
    </source>
</evidence>
<dbReference type="GO" id="GO:0008270">
    <property type="term" value="F:zinc ion binding"/>
    <property type="evidence" value="ECO:0007669"/>
    <property type="project" value="UniProtKB-KW"/>
</dbReference>
<sequence length="573" mass="63360">MCSSVGEEGATSSSKPICAICYEDLKPLAEHLQCIPVCGHVLHELCLQQWLEYCPAGQKQACPICKQSCSRSRPTRLYFQSATDAAASTQTTATSSVNQQGPSAEALRVEIGRLELKLSSLTKSFATQQDNLKKLDHEVSVWKKLAKQEESKREEIKLEKDRMQQFLCVKTEELNRKSSECAKLEERSLGLAKELATLKLAMDVNLEEGEILKFASLGNGRNLENMIDVLRRSLALRNKCYKELMAQCNLLGRTENRSRLDLEKANDKIKKLKARIIELGKALEIKENGTLRVLKNSKKVKTEVHQHCVDSSAGNNTIQIGHSIAVSKEVVFPTDRYSNRSFKDCEVHDGLDSSDYNGNNWVINLDNDVSLPDKHAPKYCQSESKNGADIQKRPACLQNVSDYPSNEGYSNYKEGNICIGSSNQGISLKNIAGTDEPFKRSPVMADLEKEVLLVSDIAKQISQEDNGMKIQAHGSFVCPGMGDQCFSGAAGGNAMTRNMVGKWCKQGLKMASSGTSGDLIAVGADGRGGRIKMLRTHNDFMGSKLNISSKKPKHKPNQINQPQIEYFFGKSKV</sequence>
<dbReference type="Proteomes" id="UP000734854">
    <property type="component" value="Unassembled WGS sequence"/>
</dbReference>
<dbReference type="PANTHER" id="PTHR47344">
    <property type="entry name" value="RING ZINC FINGER PROTEIN-RELATED"/>
    <property type="match status" value="1"/>
</dbReference>
<dbReference type="PROSITE" id="PS50089">
    <property type="entry name" value="ZF_RING_2"/>
    <property type="match status" value="1"/>
</dbReference>
<comment type="caution">
    <text evidence="4">The sequence shown here is derived from an EMBL/GenBank/DDBJ whole genome shotgun (WGS) entry which is preliminary data.</text>
</comment>
<proteinExistence type="predicted"/>
<name>A0A8J5BZW0_ZINOF</name>
<dbReference type="Pfam" id="PF13639">
    <property type="entry name" value="zf-RING_2"/>
    <property type="match status" value="1"/>
</dbReference>
<feature type="domain" description="RING-type" evidence="3">
    <location>
        <begin position="18"/>
        <end position="66"/>
    </location>
</feature>
<dbReference type="AlphaFoldDB" id="A0A8J5BZW0"/>
<keyword evidence="1" id="KW-0479">Metal-binding</keyword>
<evidence type="ECO:0000313" key="5">
    <source>
        <dbReference type="Proteomes" id="UP000734854"/>
    </source>
</evidence>
<organism evidence="4 5">
    <name type="scientific">Zingiber officinale</name>
    <name type="common">Ginger</name>
    <name type="synonym">Amomum zingiber</name>
    <dbReference type="NCBI Taxonomy" id="94328"/>
    <lineage>
        <taxon>Eukaryota</taxon>
        <taxon>Viridiplantae</taxon>
        <taxon>Streptophyta</taxon>
        <taxon>Embryophyta</taxon>
        <taxon>Tracheophyta</taxon>
        <taxon>Spermatophyta</taxon>
        <taxon>Magnoliopsida</taxon>
        <taxon>Liliopsida</taxon>
        <taxon>Zingiberales</taxon>
        <taxon>Zingiberaceae</taxon>
        <taxon>Zingiber</taxon>
    </lineage>
</organism>
<keyword evidence="5" id="KW-1185">Reference proteome</keyword>
<dbReference type="PANTHER" id="PTHR47344:SF1">
    <property type="entry name" value="RING ZINC FINGER PROTEIN-RELATED"/>
    <property type="match status" value="1"/>
</dbReference>
<dbReference type="EMBL" id="JACMSC010000021">
    <property type="protein sequence ID" value="KAG6469555.1"/>
    <property type="molecule type" value="Genomic_DNA"/>
</dbReference>
<keyword evidence="1" id="KW-0862">Zinc</keyword>
<gene>
    <name evidence="4" type="ORF">ZIOFF_070484</name>
</gene>
<evidence type="ECO:0000256" key="2">
    <source>
        <dbReference type="SAM" id="Coils"/>
    </source>
</evidence>
<dbReference type="InterPro" id="IPR001841">
    <property type="entry name" value="Znf_RING"/>
</dbReference>
<protein>
    <recommendedName>
        <fullName evidence="3">RING-type domain-containing protein</fullName>
    </recommendedName>
</protein>
<accession>A0A8J5BZW0</accession>
<feature type="coiled-coil region" evidence="2">
    <location>
        <begin position="255"/>
        <end position="282"/>
    </location>
</feature>
<evidence type="ECO:0000259" key="3">
    <source>
        <dbReference type="PROSITE" id="PS50089"/>
    </source>
</evidence>
<dbReference type="OrthoDB" id="8062037at2759"/>
<reference evidence="4 5" key="1">
    <citation type="submission" date="2020-08" db="EMBL/GenBank/DDBJ databases">
        <title>Plant Genome Project.</title>
        <authorList>
            <person name="Zhang R.-G."/>
        </authorList>
    </citation>
    <scope>NUCLEOTIDE SEQUENCE [LARGE SCALE GENOMIC DNA]</scope>
    <source>
        <tissue evidence="4">Rhizome</tissue>
    </source>
</reference>
<keyword evidence="2" id="KW-0175">Coiled coil</keyword>
<keyword evidence="1" id="KW-0863">Zinc-finger</keyword>
<evidence type="ECO:0000313" key="4">
    <source>
        <dbReference type="EMBL" id="KAG6469555.1"/>
    </source>
</evidence>
<dbReference type="CDD" id="cd16448">
    <property type="entry name" value="RING-H2"/>
    <property type="match status" value="1"/>
</dbReference>